<organism evidence="1 2">
    <name type="scientific">Ilex paraguariensis</name>
    <name type="common">yerba mate</name>
    <dbReference type="NCBI Taxonomy" id="185542"/>
    <lineage>
        <taxon>Eukaryota</taxon>
        <taxon>Viridiplantae</taxon>
        <taxon>Streptophyta</taxon>
        <taxon>Embryophyta</taxon>
        <taxon>Tracheophyta</taxon>
        <taxon>Spermatophyta</taxon>
        <taxon>Magnoliopsida</taxon>
        <taxon>eudicotyledons</taxon>
        <taxon>Gunneridae</taxon>
        <taxon>Pentapetalae</taxon>
        <taxon>asterids</taxon>
        <taxon>campanulids</taxon>
        <taxon>Aquifoliales</taxon>
        <taxon>Aquifoliaceae</taxon>
        <taxon>Ilex</taxon>
    </lineage>
</organism>
<sequence length="125" mass="13880">MKEAGLKPDAVTFIGVLTTCSHSGLLNESWQYFESMRTDYGLEVTGNHYACMVDLLGRLDQVDEAEALIIKVPFQSKTLLWKILLVTCNTHGNTEKGNQIAQMLIEVDPNEPSNYVLLSNIYAAA</sequence>
<dbReference type="InterPro" id="IPR046848">
    <property type="entry name" value="E_motif"/>
</dbReference>
<dbReference type="InterPro" id="IPR011990">
    <property type="entry name" value="TPR-like_helical_dom_sf"/>
</dbReference>
<name>A0ABC8U6H7_9AQUA</name>
<evidence type="ECO:0008006" key="3">
    <source>
        <dbReference type="Google" id="ProtNLM"/>
    </source>
</evidence>
<dbReference type="InterPro" id="IPR046960">
    <property type="entry name" value="PPR_At4g14850-like_plant"/>
</dbReference>
<proteinExistence type="predicted"/>
<reference evidence="1 2" key="1">
    <citation type="submission" date="2024-02" db="EMBL/GenBank/DDBJ databases">
        <authorList>
            <person name="Vignale AGUSTIN F."/>
            <person name="Sosa J E."/>
            <person name="Modenutti C."/>
        </authorList>
    </citation>
    <scope>NUCLEOTIDE SEQUENCE [LARGE SCALE GENOMIC DNA]</scope>
</reference>
<protein>
    <recommendedName>
        <fullName evidence="3">Pentatricopeptide repeat-containing protein</fullName>
    </recommendedName>
</protein>
<dbReference type="EMBL" id="CAUOFW020007013">
    <property type="protein sequence ID" value="CAK9177262.1"/>
    <property type="molecule type" value="Genomic_DNA"/>
</dbReference>
<dbReference type="Gene3D" id="1.25.40.10">
    <property type="entry name" value="Tetratricopeptide repeat domain"/>
    <property type="match status" value="1"/>
</dbReference>
<dbReference type="PANTHER" id="PTHR47926">
    <property type="entry name" value="PENTATRICOPEPTIDE REPEAT-CONTAINING PROTEIN"/>
    <property type="match status" value="1"/>
</dbReference>
<gene>
    <name evidence="1" type="ORF">ILEXP_LOCUS47142</name>
</gene>
<comment type="caution">
    <text evidence="1">The sequence shown here is derived from an EMBL/GenBank/DDBJ whole genome shotgun (WGS) entry which is preliminary data.</text>
</comment>
<dbReference type="Pfam" id="PF20431">
    <property type="entry name" value="E_motif"/>
    <property type="match status" value="1"/>
</dbReference>
<dbReference type="Proteomes" id="UP001642360">
    <property type="component" value="Unassembled WGS sequence"/>
</dbReference>
<evidence type="ECO:0000313" key="1">
    <source>
        <dbReference type="EMBL" id="CAK9177262.1"/>
    </source>
</evidence>
<accession>A0ABC8U6H7</accession>
<dbReference type="AlphaFoldDB" id="A0ABC8U6H7"/>
<evidence type="ECO:0000313" key="2">
    <source>
        <dbReference type="Proteomes" id="UP001642360"/>
    </source>
</evidence>
<keyword evidence="2" id="KW-1185">Reference proteome</keyword>